<dbReference type="AlphaFoldDB" id="D5RK13"/>
<gene>
    <name evidence="8" type="primary">nthB</name>
    <name evidence="8" type="ORF">HMPREF0731_1423</name>
</gene>
<dbReference type="InterPro" id="IPR008990">
    <property type="entry name" value="Elect_transpt_acc-like_dom_sf"/>
</dbReference>
<dbReference type="SUPFAM" id="SSF50090">
    <property type="entry name" value="Electron transport accessory proteins"/>
    <property type="match status" value="1"/>
</dbReference>
<evidence type="ECO:0000256" key="4">
    <source>
        <dbReference type="ARBA" id="ARBA00044877"/>
    </source>
</evidence>
<dbReference type="InterPro" id="IPR042262">
    <property type="entry name" value="CN_hydtase_beta_C"/>
</dbReference>
<dbReference type="NCBIfam" id="TIGR03888">
    <property type="entry name" value="nitrile_beta"/>
    <property type="match status" value="1"/>
</dbReference>
<dbReference type="GO" id="GO:0018822">
    <property type="term" value="F:nitrile hydratase activity"/>
    <property type="evidence" value="ECO:0007669"/>
    <property type="project" value="UniProtKB-EC"/>
</dbReference>
<keyword evidence="9" id="KW-1185">Reference proteome</keyword>
<comment type="catalytic activity">
    <reaction evidence="4 5">
        <text>an aliphatic primary amide = an aliphatic nitrile + H2O</text>
        <dbReference type="Rhea" id="RHEA:12673"/>
        <dbReference type="ChEBI" id="CHEBI:15377"/>
        <dbReference type="ChEBI" id="CHEBI:65285"/>
        <dbReference type="ChEBI" id="CHEBI:80291"/>
        <dbReference type="EC" id="4.2.1.84"/>
    </reaction>
</comment>
<keyword evidence="3 5" id="KW-0456">Lyase</keyword>
<dbReference type="EMBL" id="ADVL01000235">
    <property type="protein sequence ID" value="EFH12351.1"/>
    <property type="molecule type" value="Genomic_DNA"/>
</dbReference>
<dbReference type="Pfam" id="PF02211">
    <property type="entry name" value="NHase_beta_C"/>
    <property type="match status" value="1"/>
</dbReference>
<dbReference type="InterPro" id="IPR049054">
    <property type="entry name" value="CN_hydtase_beta-like_N"/>
</dbReference>
<feature type="domain" description="Nitrile hydratase beta subunit-like N-terminal" evidence="7">
    <location>
        <begin position="1"/>
        <end position="101"/>
    </location>
</feature>
<evidence type="ECO:0000313" key="8">
    <source>
        <dbReference type="EMBL" id="EFH12351.1"/>
    </source>
</evidence>
<proteinExistence type="inferred from homology"/>
<evidence type="ECO:0000256" key="5">
    <source>
        <dbReference type="PIRNR" id="PIRNR001427"/>
    </source>
</evidence>
<sequence>MNGAQDLGGMMGFGPVRPEPEGELFHAAWERRALAVTLAAGALGQWNIDASRHARETLPPGEYLTSSYYAIWIKGLEKLLLQRGLVSEEELASGQARQPGPALPALRAEQVAPVLARGTQYDRPATAPARFAVGDAVRTRHFNPAHHTRLPRYARGRQGVVDKVHGVFVFPDSHAHGQGEAPQWLYTIRFTAAELWGEGADPTLTVSIDAWESYLVAL</sequence>
<reference evidence="8 9" key="1">
    <citation type="submission" date="2010-04" db="EMBL/GenBank/DDBJ databases">
        <authorList>
            <person name="Qin X."/>
            <person name="Bachman B."/>
            <person name="Battles P."/>
            <person name="Bell A."/>
            <person name="Bess C."/>
            <person name="Bickham C."/>
            <person name="Chaboub L."/>
            <person name="Chen D."/>
            <person name="Coyle M."/>
            <person name="Deiros D.R."/>
            <person name="Dinh H."/>
            <person name="Forbes L."/>
            <person name="Fowler G."/>
            <person name="Francisco L."/>
            <person name="Fu Q."/>
            <person name="Gubbala S."/>
            <person name="Hale W."/>
            <person name="Han Y."/>
            <person name="Hemphill L."/>
            <person name="Highlander S.K."/>
            <person name="Hirani K."/>
            <person name="Hogues M."/>
            <person name="Jackson L."/>
            <person name="Jakkamsetti A."/>
            <person name="Javaid M."/>
            <person name="Jiang H."/>
            <person name="Korchina V."/>
            <person name="Kovar C."/>
            <person name="Lara F."/>
            <person name="Lee S."/>
            <person name="Mata R."/>
            <person name="Mathew T."/>
            <person name="Moen C."/>
            <person name="Morales K."/>
            <person name="Munidasa M."/>
            <person name="Nazareth L."/>
            <person name="Ngo R."/>
            <person name="Nguyen L."/>
            <person name="Okwuonu G."/>
            <person name="Ongeri F."/>
            <person name="Patil S."/>
            <person name="Petrosino J."/>
            <person name="Pham C."/>
            <person name="Pham P."/>
            <person name="Pu L.-L."/>
            <person name="Puazo M."/>
            <person name="Raj R."/>
            <person name="Reid J."/>
            <person name="Rouhana J."/>
            <person name="Saada N."/>
            <person name="Shang Y."/>
            <person name="Simmons D."/>
            <person name="Thornton R."/>
            <person name="Warren J."/>
            <person name="Weissenberger G."/>
            <person name="Zhang J."/>
            <person name="Zhang L."/>
            <person name="Zhou C."/>
            <person name="Zhu D."/>
            <person name="Muzny D."/>
            <person name="Worley K."/>
            <person name="Gibbs R."/>
        </authorList>
    </citation>
    <scope>NUCLEOTIDE SEQUENCE [LARGE SCALE GENOMIC DNA]</scope>
    <source>
        <strain evidence="8 9">ATCC 49957</strain>
    </source>
</reference>
<evidence type="ECO:0000259" key="7">
    <source>
        <dbReference type="Pfam" id="PF21006"/>
    </source>
</evidence>
<dbReference type="EC" id="4.2.1.84" evidence="5"/>
<dbReference type="GO" id="GO:0046914">
    <property type="term" value="F:transition metal ion binding"/>
    <property type="evidence" value="ECO:0007669"/>
    <property type="project" value="InterPro"/>
</dbReference>
<evidence type="ECO:0000313" key="9">
    <source>
        <dbReference type="Proteomes" id="UP000005324"/>
    </source>
</evidence>
<protein>
    <recommendedName>
        <fullName evidence="5">Nitrile hydratase subunit beta</fullName>
        <shortName evidence="5">NHase</shortName>
        <ecNumber evidence="5">4.2.1.84</ecNumber>
    </recommendedName>
</protein>
<dbReference type="Gene3D" id="1.10.472.20">
    <property type="entry name" value="Nitrile hydratase, beta subunit"/>
    <property type="match status" value="1"/>
</dbReference>
<evidence type="ECO:0000256" key="3">
    <source>
        <dbReference type="ARBA" id="ARBA00023239"/>
    </source>
</evidence>
<comment type="similarity">
    <text evidence="2 5">Belongs to the nitrile hydratase subunit beta family.</text>
</comment>
<dbReference type="Proteomes" id="UP000005324">
    <property type="component" value="Unassembled WGS sequence"/>
</dbReference>
<dbReference type="Gene3D" id="2.30.30.50">
    <property type="match status" value="1"/>
</dbReference>
<comment type="function">
    <text evidence="1 5">NHase catalyzes the hydration of various nitrile compounds to the corresponding amides.</text>
</comment>
<dbReference type="InterPro" id="IPR003168">
    <property type="entry name" value="Nitrile_hydratase_bsu"/>
</dbReference>
<dbReference type="RefSeq" id="WP_007005272.1">
    <property type="nucleotide sequence ID" value="NZ_GG770781.1"/>
</dbReference>
<accession>D5RK13</accession>
<evidence type="ECO:0000259" key="6">
    <source>
        <dbReference type="Pfam" id="PF02211"/>
    </source>
</evidence>
<organism evidence="8 9">
    <name type="scientific">Pseudoroseomonas cervicalis ATCC 49957</name>
    <dbReference type="NCBI Taxonomy" id="525371"/>
    <lineage>
        <taxon>Bacteria</taxon>
        <taxon>Pseudomonadati</taxon>
        <taxon>Pseudomonadota</taxon>
        <taxon>Alphaproteobacteria</taxon>
        <taxon>Acetobacterales</taxon>
        <taxon>Roseomonadaceae</taxon>
        <taxon>Roseomonas</taxon>
    </lineage>
</organism>
<dbReference type="Pfam" id="PF21006">
    <property type="entry name" value="NHase_beta_N"/>
    <property type="match status" value="1"/>
</dbReference>
<comment type="caution">
    <text evidence="8">The sequence shown here is derived from an EMBL/GenBank/DDBJ whole genome shotgun (WGS) entry which is preliminary data.</text>
</comment>
<feature type="domain" description="Nitrile hydratase beta subunit" evidence="6">
    <location>
        <begin position="121"/>
        <end position="215"/>
    </location>
</feature>
<dbReference type="OrthoDB" id="3478924at2"/>
<name>D5RK13_9PROT</name>
<evidence type="ECO:0000256" key="1">
    <source>
        <dbReference type="ARBA" id="ARBA00004042"/>
    </source>
</evidence>
<evidence type="ECO:0000256" key="2">
    <source>
        <dbReference type="ARBA" id="ARBA00009098"/>
    </source>
</evidence>
<dbReference type="HOGENOM" id="CLU_106294_0_0_5"/>
<dbReference type="PIRSF" id="PIRSF001427">
    <property type="entry name" value="NHase_beta"/>
    <property type="match status" value="1"/>
</dbReference>
<dbReference type="InterPro" id="IPR024690">
    <property type="entry name" value="CN_hydtase_beta_dom_C"/>
</dbReference>